<dbReference type="PANTHER" id="PTHR34136:SF1">
    <property type="entry name" value="UDP-N-ACETYL-D-MANNOSAMINURONIC ACID TRANSFERASE"/>
    <property type="match status" value="1"/>
</dbReference>
<dbReference type="KEGG" id="sfol:H3H32_06540"/>
<dbReference type="AlphaFoldDB" id="A0A7G5H0E6"/>
<dbReference type="InterPro" id="IPR004629">
    <property type="entry name" value="WecG_TagA_CpsF"/>
</dbReference>
<keyword evidence="1" id="KW-0328">Glycosyltransferase</keyword>
<evidence type="ECO:0000313" key="4">
    <source>
        <dbReference type="Proteomes" id="UP000515369"/>
    </source>
</evidence>
<protein>
    <submittedName>
        <fullName evidence="3">WecB/TagA/CpsF family glycosyltransferase</fullName>
    </submittedName>
</protein>
<dbReference type="CDD" id="cd06533">
    <property type="entry name" value="Glyco_transf_WecG_TagA"/>
    <property type="match status" value="1"/>
</dbReference>
<dbReference type="PANTHER" id="PTHR34136">
    <property type="match status" value="1"/>
</dbReference>
<gene>
    <name evidence="3" type="ORF">H3H32_06540</name>
</gene>
<organism evidence="3 4">
    <name type="scientific">Spirosoma foliorum</name>
    <dbReference type="NCBI Taxonomy" id="2710596"/>
    <lineage>
        <taxon>Bacteria</taxon>
        <taxon>Pseudomonadati</taxon>
        <taxon>Bacteroidota</taxon>
        <taxon>Cytophagia</taxon>
        <taxon>Cytophagales</taxon>
        <taxon>Cytophagaceae</taxon>
        <taxon>Spirosoma</taxon>
    </lineage>
</organism>
<dbReference type="NCBIfam" id="TIGR00696">
    <property type="entry name" value="wecG_tagA_cpsF"/>
    <property type="match status" value="1"/>
</dbReference>
<keyword evidence="4" id="KW-1185">Reference proteome</keyword>
<dbReference type="Proteomes" id="UP000515369">
    <property type="component" value="Chromosome"/>
</dbReference>
<dbReference type="EMBL" id="CP059732">
    <property type="protein sequence ID" value="QMW04588.1"/>
    <property type="molecule type" value="Genomic_DNA"/>
</dbReference>
<evidence type="ECO:0000256" key="1">
    <source>
        <dbReference type="ARBA" id="ARBA00022676"/>
    </source>
</evidence>
<evidence type="ECO:0000313" key="3">
    <source>
        <dbReference type="EMBL" id="QMW04588.1"/>
    </source>
</evidence>
<sequence length="267" mass="30239">MLIKEPSLNTYVRPKAMKVISLNITLGSYSHVQDWILAAAHRRESRTVCFANVHMVIEAKHKPKVADAVNSSDWILPDGLPLTWAMRLLYLIRQDRITGMDMLPSLLERAAKEDLAIFLYGSTSDVLKRSVEKCKFLFPGVNIVGTYSPPFRELTVEEENSVISTISHSGAQLVFVALGCPKQELWINNMRGRIPAVLLAIGGALPVLAGDVTRAPSWMQKMGLEWFFRLMQEPKRLFKRYAVTNSLYVWYMGQQLIIRLLSLAKFS</sequence>
<dbReference type="GO" id="GO:0016758">
    <property type="term" value="F:hexosyltransferase activity"/>
    <property type="evidence" value="ECO:0007669"/>
    <property type="project" value="TreeGrafter"/>
</dbReference>
<keyword evidence="2 3" id="KW-0808">Transferase</keyword>
<reference evidence="3 4" key="1">
    <citation type="submission" date="2020-07" db="EMBL/GenBank/DDBJ databases">
        <title>Spirosoma foliorum sp. nov., isolated from the leaves on the Nejang mountain Korea, Republic of.</title>
        <authorList>
            <person name="Ho H."/>
            <person name="Lee Y.-J."/>
            <person name="Nurcahyanto D.-A."/>
            <person name="Kim S.-G."/>
        </authorList>
    </citation>
    <scope>NUCLEOTIDE SEQUENCE [LARGE SCALE GENOMIC DNA]</scope>
    <source>
        <strain evidence="3 4">PL0136</strain>
    </source>
</reference>
<evidence type="ECO:0000256" key="2">
    <source>
        <dbReference type="ARBA" id="ARBA00022679"/>
    </source>
</evidence>
<dbReference type="Pfam" id="PF03808">
    <property type="entry name" value="Glyco_tran_WecG"/>
    <property type="match status" value="1"/>
</dbReference>
<proteinExistence type="predicted"/>
<accession>A0A7G5H0E6</accession>
<name>A0A7G5H0E6_9BACT</name>